<accession>A0AAE0ZE95</accession>
<proteinExistence type="predicted"/>
<gene>
    <name evidence="1" type="ORF">RRG08_053952</name>
</gene>
<name>A0AAE0ZE95_9GAST</name>
<reference evidence="1" key="1">
    <citation type="journal article" date="2023" name="G3 (Bethesda)">
        <title>A reference genome for the long-term kleptoplast-retaining sea slug Elysia crispata morphotype clarki.</title>
        <authorList>
            <person name="Eastman K.E."/>
            <person name="Pendleton A.L."/>
            <person name="Shaikh M.A."/>
            <person name="Suttiyut T."/>
            <person name="Ogas R."/>
            <person name="Tomko P."/>
            <person name="Gavelis G."/>
            <person name="Widhalm J.R."/>
            <person name="Wisecaver J.H."/>
        </authorList>
    </citation>
    <scope>NUCLEOTIDE SEQUENCE</scope>
    <source>
        <strain evidence="1">ECLA1</strain>
    </source>
</reference>
<dbReference type="Proteomes" id="UP001283361">
    <property type="component" value="Unassembled WGS sequence"/>
</dbReference>
<evidence type="ECO:0000313" key="1">
    <source>
        <dbReference type="EMBL" id="KAK3767809.1"/>
    </source>
</evidence>
<evidence type="ECO:0000313" key="2">
    <source>
        <dbReference type="Proteomes" id="UP001283361"/>
    </source>
</evidence>
<keyword evidence="2" id="KW-1185">Reference proteome</keyword>
<sequence>MHTKLRYQRSSGRKTACERQRRAQLAQQVDVSLHYPSAHSRSRQRQIEAKVNTVTLPAERAQFNPHQLTQGRIIGYKLQVGLQVRYTALYVARSVLPCKADRDLDPRRNPVFQGVKSAFAPQHHNTRSKKSYFTSSTVSRAGAGACYKLQYGARTVEHSHIDTTRVS</sequence>
<protein>
    <submittedName>
        <fullName evidence="1">Uncharacterized protein</fullName>
    </submittedName>
</protein>
<dbReference type="EMBL" id="JAWDGP010004106">
    <property type="protein sequence ID" value="KAK3767809.1"/>
    <property type="molecule type" value="Genomic_DNA"/>
</dbReference>
<organism evidence="1 2">
    <name type="scientific">Elysia crispata</name>
    <name type="common">lettuce slug</name>
    <dbReference type="NCBI Taxonomy" id="231223"/>
    <lineage>
        <taxon>Eukaryota</taxon>
        <taxon>Metazoa</taxon>
        <taxon>Spiralia</taxon>
        <taxon>Lophotrochozoa</taxon>
        <taxon>Mollusca</taxon>
        <taxon>Gastropoda</taxon>
        <taxon>Heterobranchia</taxon>
        <taxon>Euthyneura</taxon>
        <taxon>Panpulmonata</taxon>
        <taxon>Sacoglossa</taxon>
        <taxon>Placobranchoidea</taxon>
        <taxon>Plakobranchidae</taxon>
        <taxon>Elysia</taxon>
    </lineage>
</organism>
<dbReference type="AlphaFoldDB" id="A0AAE0ZE95"/>
<comment type="caution">
    <text evidence="1">The sequence shown here is derived from an EMBL/GenBank/DDBJ whole genome shotgun (WGS) entry which is preliminary data.</text>
</comment>